<dbReference type="Proteomes" id="UP000887013">
    <property type="component" value="Unassembled WGS sequence"/>
</dbReference>
<dbReference type="AlphaFoldDB" id="A0A8X6PTX5"/>
<comment type="caution">
    <text evidence="1">The sequence shown here is derived from an EMBL/GenBank/DDBJ whole genome shotgun (WGS) entry which is preliminary data.</text>
</comment>
<proteinExistence type="predicted"/>
<gene>
    <name evidence="1" type="ORF">NPIL_74241</name>
</gene>
<keyword evidence="2" id="KW-1185">Reference proteome</keyword>
<accession>A0A8X6PTX5</accession>
<name>A0A8X6PTX5_NEPPI</name>
<dbReference type="EMBL" id="BMAW01023678">
    <property type="protein sequence ID" value="GFT83875.1"/>
    <property type="molecule type" value="Genomic_DNA"/>
</dbReference>
<evidence type="ECO:0000313" key="2">
    <source>
        <dbReference type="Proteomes" id="UP000887013"/>
    </source>
</evidence>
<reference evidence="1" key="1">
    <citation type="submission" date="2020-08" db="EMBL/GenBank/DDBJ databases">
        <title>Multicomponent nature underlies the extraordinary mechanical properties of spider dragline silk.</title>
        <authorList>
            <person name="Kono N."/>
            <person name="Nakamura H."/>
            <person name="Mori M."/>
            <person name="Yoshida Y."/>
            <person name="Ohtoshi R."/>
            <person name="Malay A.D."/>
            <person name="Moran D.A.P."/>
            <person name="Tomita M."/>
            <person name="Numata K."/>
            <person name="Arakawa K."/>
        </authorList>
    </citation>
    <scope>NUCLEOTIDE SEQUENCE</scope>
</reference>
<evidence type="ECO:0000313" key="1">
    <source>
        <dbReference type="EMBL" id="GFT83875.1"/>
    </source>
</evidence>
<sequence length="79" mass="8531">MSCIVLFTGSVRNCDGNSSEVVDNSEMTSSTCRGHSLRVQDSIKDFSVVLLEHKATLGDLDKSVAALTIIDDLEAEIEI</sequence>
<organism evidence="1 2">
    <name type="scientific">Nephila pilipes</name>
    <name type="common">Giant wood spider</name>
    <name type="synonym">Nephila maculata</name>
    <dbReference type="NCBI Taxonomy" id="299642"/>
    <lineage>
        <taxon>Eukaryota</taxon>
        <taxon>Metazoa</taxon>
        <taxon>Ecdysozoa</taxon>
        <taxon>Arthropoda</taxon>
        <taxon>Chelicerata</taxon>
        <taxon>Arachnida</taxon>
        <taxon>Araneae</taxon>
        <taxon>Araneomorphae</taxon>
        <taxon>Entelegynae</taxon>
        <taxon>Araneoidea</taxon>
        <taxon>Nephilidae</taxon>
        <taxon>Nephila</taxon>
    </lineage>
</organism>
<protein>
    <submittedName>
        <fullName evidence="1">Uncharacterized protein</fullName>
    </submittedName>
</protein>